<dbReference type="SUPFAM" id="SSF56112">
    <property type="entry name" value="Protein kinase-like (PK-like)"/>
    <property type="match status" value="1"/>
</dbReference>
<dbReference type="Gene3D" id="1.10.510.10">
    <property type="entry name" value="Transferase(Phosphotransferase) domain 1"/>
    <property type="match status" value="1"/>
</dbReference>
<feature type="region of interest" description="Disordered" evidence="1">
    <location>
        <begin position="601"/>
        <end position="621"/>
    </location>
</feature>
<reference evidence="3" key="1">
    <citation type="submission" date="2021-01" db="EMBL/GenBank/DDBJ databases">
        <authorList>
            <person name="Kaushik A."/>
        </authorList>
    </citation>
    <scope>NUCLEOTIDE SEQUENCE</scope>
    <source>
        <strain evidence="3">AG4-R118</strain>
    </source>
</reference>
<dbReference type="InterPro" id="IPR001245">
    <property type="entry name" value="Ser-Thr/Tyr_kinase_cat_dom"/>
</dbReference>
<evidence type="ECO:0000256" key="1">
    <source>
        <dbReference type="SAM" id="MobiDB-lite"/>
    </source>
</evidence>
<dbReference type="Gene3D" id="3.40.50.1460">
    <property type="match status" value="1"/>
</dbReference>
<feature type="compositionally biased region" description="Basic and acidic residues" evidence="1">
    <location>
        <begin position="602"/>
        <end position="615"/>
    </location>
</feature>
<dbReference type="SMART" id="SM00220">
    <property type="entry name" value="S_TKc"/>
    <property type="match status" value="1"/>
</dbReference>
<dbReference type="InterPro" id="IPR051681">
    <property type="entry name" value="Ser/Thr_Kinases-Pseudokinases"/>
</dbReference>
<accession>A0A8H3CMD4</accession>
<dbReference type="InterPro" id="IPR011009">
    <property type="entry name" value="Kinase-like_dom_sf"/>
</dbReference>
<proteinExistence type="predicted"/>
<dbReference type="Proteomes" id="UP000663888">
    <property type="component" value="Unassembled WGS sequence"/>
</dbReference>
<name>A0A8H3CMD4_9AGAM</name>
<organism evidence="3 4">
    <name type="scientific">Rhizoctonia solani</name>
    <dbReference type="NCBI Taxonomy" id="456999"/>
    <lineage>
        <taxon>Eukaryota</taxon>
        <taxon>Fungi</taxon>
        <taxon>Dikarya</taxon>
        <taxon>Basidiomycota</taxon>
        <taxon>Agaricomycotina</taxon>
        <taxon>Agaricomycetes</taxon>
        <taxon>Cantharellales</taxon>
        <taxon>Ceratobasidiaceae</taxon>
        <taxon>Rhizoctonia</taxon>
    </lineage>
</organism>
<evidence type="ECO:0000259" key="2">
    <source>
        <dbReference type="PROSITE" id="PS50011"/>
    </source>
</evidence>
<dbReference type="GO" id="GO:0005524">
    <property type="term" value="F:ATP binding"/>
    <property type="evidence" value="ECO:0007669"/>
    <property type="project" value="InterPro"/>
</dbReference>
<protein>
    <recommendedName>
        <fullName evidence="2">Protein kinase domain-containing protein</fullName>
    </recommendedName>
</protein>
<sequence>MDVPKGDHKALVIGLNGPMHPTERSLDYATQDARRFERSLKELNNLGQSPDSRLSQNFNFKIEVLTDEDGQNVSRVAIFRALDTLFTGAKPDDLIVLFISGQCSLFGRNGIVSLMTVGDGEQLRLIPSTVFSQHFSKLPPGCTVEVFLDCNYGAGLVRLNHVIRKMTMDDAIDKIPDGLPSPSMLTHTPNPDAAVTFTSNPMLSPGTLPRTIDTNAYITVWAASDVDKKAYESPSHEGGVLASAISEEIQKYAAMGEIVGRETLWKRVRKDIELENKLWERVPGAEQHPIVLASSENSKEIMSTPLFCRSTVRPVQIPKVEPEERKITSRMPLSEVIQHLSYRGCNDVTRDLDETKCDEYFVAVGGFGEVYRGVLRNGTNVSIKILKFLDATGDKTKLIKRTAQELYVWSKCKHPNILELTGVALFRNHIAMISPWMENGSLQKFLPEHPELNRYETSVQIADSISYLHSRGVIHGDIKGANILISQTYTPKLADFGSSWLAEASLCFTTTGNNPSISIRWAAPEVVSGEIQRSFEADVHALGMTILEVITGSPPYTPLSGIATIAKIMTNTHPTRPGSIPFGDKQADLLWSLLTSCWNPNPEDRPSASKMKEINSEGVQG</sequence>
<dbReference type="PROSITE" id="PS00108">
    <property type="entry name" value="PROTEIN_KINASE_ST"/>
    <property type="match status" value="1"/>
</dbReference>
<gene>
    <name evidence="3" type="ORF">RDB_LOCUS133232</name>
</gene>
<dbReference type="GO" id="GO:0004674">
    <property type="term" value="F:protein serine/threonine kinase activity"/>
    <property type="evidence" value="ECO:0007669"/>
    <property type="project" value="TreeGrafter"/>
</dbReference>
<evidence type="ECO:0000313" key="4">
    <source>
        <dbReference type="Proteomes" id="UP000663888"/>
    </source>
</evidence>
<dbReference type="Pfam" id="PF07714">
    <property type="entry name" value="PK_Tyr_Ser-Thr"/>
    <property type="match status" value="1"/>
</dbReference>
<dbReference type="PANTHER" id="PTHR44329">
    <property type="entry name" value="SERINE/THREONINE-PROTEIN KINASE TNNI3K-RELATED"/>
    <property type="match status" value="1"/>
</dbReference>
<dbReference type="InterPro" id="IPR000719">
    <property type="entry name" value="Prot_kinase_dom"/>
</dbReference>
<dbReference type="AlphaFoldDB" id="A0A8H3CMD4"/>
<evidence type="ECO:0000313" key="3">
    <source>
        <dbReference type="EMBL" id="CAE6486912.1"/>
    </source>
</evidence>
<dbReference type="InterPro" id="IPR008271">
    <property type="entry name" value="Ser/Thr_kinase_AS"/>
</dbReference>
<feature type="domain" description="Protein kinase" evidence="2">
    <location>
        <begin position="356"/>
        <end position="619"/>
    </location>
</feature>
<dbReference type="EMBL" id="CAJMWX010001398">
    <property type="protein sequence ID" value="CAE6486912.1"/>
    <property type="molecule type" value="Genomic_DNA"/>
</dbReference>
<dbReference type="PRINTS" id="PR00109">
    <property type="entry name" value="TYRKINASE"/>
</dbReference>
<comment type="caution">
    <text evidence="3">The sequence shown here is derived from an EMBL/GenBank/DDBJ whole genome shotgun (WGS) entry which is preliminary data.</text>
</comment>
<dbReference type="PROSITE" id="PS50011">
    <property type="entry name" value="PROTEIN_KINASE_DOM"/>
    <property type="match status" value="1"/>
</dbReference>